<dbReference type="Proteomes" id="UP001634393">
    <property type="component" value="Unassembled WGS sequence"/>
</dbReference>
<gene>
    <name evidence="1" type="ORF">ACJIZ3_023531</name>
</gene>
<keyword evidence="2" id="KW-1185">Reference proteome</keyword>
<comment type="caution">
    <text evidence="1">The sequence shown here is derived from an EMBL/GenBank/DDBJ whole genome shotgun (WGS) entry which is preliminary data.</text>
</comment>
<organism evidence="1 2">
    <name type="scientific">Penstemon smallii</name>
    <dbReference type="NCBI Taxonomy" id="265156"/>
    <lineage>
        <taxon>Eukaryota</taxon>
        <taxon>Viridiplantae</taxon>
        <taxon>Streptophyta</taxon>
        <taxon>Embryophyta</taxon>
        <taxon>Tracheophyta</taxon>
        <taxon>Spermatophyta</taxon>
        <taxon>Magnoliopsida</taxon>
        <taxon>eudicotyledons</taxon>
        <taxon>Gunneridae</taxon>
        <taxon>Pentapetalae</taxon>
        <taxon>asterids</taxon>
        <taxon>lamiids</taxon>
        <taxon>Lamiales</taxon>
        <taxon>Plantaginaceae</taxon>
        <taxon>Cheloneae</taxon>
        <taxon>Penstemon</taxon>
    </lineage>
</organism>
<dbReference type="AlphaFoldDB" id="A0ABD3TPI3"/>
<name>A0ABD3TPI3_9LAMI</name>
<protein>
    <submittedName>
        <fullName evidence="1">Uncharacterized protein</fullName>
    </submittedName>
</protein>
<dbReference type="EMBL" id="JBJXBP010000003">
    <property type="protein sequence ID" value="KAL3838940.1"/>
    <property type="molecule type" value="Genomic_DNA"/>
</dbReference>
<evidence type="ECO:0000313" key="2">
    <source>
        <dbReference type="Proteomes" id="UP001634393"/>
    </source>
</evidence>
<reference evidence="1 2" key="1">
    <citation type="submission" date="2024-12" db="EMBL/GenBank/DDBJ databases">
        <title>The unique morphological basis and parallel evolutionary history of personate flowers in Penstemon.</title>
        <authorList>
            <person name="Depatie T.H."/>
            <person name="Wessinger C.A."/>
        </authorList>
    </citation>
    <scope>NUCLEOTIDE SEQUENCE [LARGE SCALE GENOMIC DNA]</scope>
    <source>
        <strain evidence="1">WTNN_2</strain>
        <tissue evidence="1">Leaf</tissue>
    </source>
</reference>
<proteinExistence type="predicted"/>
<accession>A0ABD3TPI3</accession>
<sequence length="71" mass="8425">MDLAPELRPPFLHGDIGANKMKRHKVSHETTRRYRTYAFRINSRSTWKWITGRVGNNIVLDRRTSSISWKI</sequence>
<evidence type="ECO:0000313" key="1">
    <source>
        <dbReference type="EMBL" id="KAL3838940.1"/>
    </source>
</evidence>